<evidence type="ECO:0000259" key="1">
    <source>
        <dbReference type="Pfam" id="PF00651"/>
    </source>
</evidence>
<sequence length="257" mass="28813">MTLSLDQNHTNFMRIFNKYDTSDVTITVKNPSLTKEYHLHHGIIMGFSEPLGRQCMNTAIVEGRKSITISNWNVQTMDTVFQWMYGDRGLANKEFSFTDLDLLNHVALDYGMYDLHNAILKAAVNLAISIKRQGPDALLESCFDSDEGYWGSAQAVCGLGTDKHEDDLSILKGLVDNLKLTEIRPIQKFLDIVTHEPGQLGAGILARFLIERLLKVIEVTVCKKCQELPDKDLLEPGAINCSYCTDEVPQCNSPSEQ</sequence>
<evidence type="ECO:0000313" key="2">
    <source>
        <dbReference type="EMBL" id="KAK6347517.1"/>
    </source>
</evidence>
<keyword evidence="3" id="KW-1185">Reference proteome</keyword>
<evidence type="ECO:0000313" key="3">
    <source>
        <dbReference type="Proteomes" id="UP001313282"/>
    </source>
</evidence>
<reference evidence="2 3" key="1">
    <citation type="submission" date="2019-10" db="EMBL/GenBank/DDBJ databases">
        <authorList>
            <person name="Palmer J.M."/>
        </authorList>
    </citation>
    <scope>NUCLEOTIDE SEQUENCE [LARGE SCALE GENOMIC DNA]</scope>
    <source>
        <strain evidence="2 3">TWF718</strain>
    </source>
</reference>
<dbReference type="EMBL" id="JAVHNR010000003">
    <property type="protein sequence ID" value="KAK6347517.1"/>
    <property type="molecule type" value="Genomic_DNA"/>
</dbReference>
<dbReference type="Pfam" id="PF00651">
    <property type="entry name" value="BTB"/>
    <property type="match status" value="1"/>
</dbReference>
<gene>
    <name evidence="2" type="ORF">TWF718_005358</name>
</gene>
<protein>
    <recommendedName>
        <fullName evidence="1">BTB domain-containing protein</fullName>
    </recommendedName>
</protein>
<dbReference type="Gene3D" id="3.30.710.10">
    <property type="entry name" value="Potassium Channel Kv1.1, Chain A"/>
    <property type="match status" value="1"/>
</dbReference>
<comment type="caution">
    <text evidence="2">The sequence shown here is derived from an EMBL/GenBank/DDBJ whole genome shotgun (WGS) entry which is preliminary data.</text>
</comment>
<dbReference type="InterPro" id="IPR000210">
    <property type="entry name" value="BTB/POZ_dom"/>
</dbReference>
<dbReference type="InterPro" id="IPR011333">
    <property type="entry name" value="SKP1/BTB/POZ_sf"/>
</dbReference>
<accession>A0AAN8RNV1</accession>
<dbReference type="Proteomes" id="UP001313282">
    <property type="component" value="Unassembled WGS sequence"/>
</dbReference>
<organism evidence="2 3">
    <name type="scientific">Orbilia javanica</name>
    <dbReference type="NCBI Taxonomy" id="47235"/>
    <lineage>
        <taxon>Eukaryota</taxon>
        <taxon>Fungi</taxon>
        <taxon>Dikarya</taxon>
        <taxon>Ascomycota</taxon>
        <taxon>Pezizomycotina</taxon>
        <taxon>Orbiliomycetes</taxon>
        <taxon>Orbiliales</taxon>
        <taxon>Orbiliaceae</taxon>
        <taxon>Orbilia</taxon>
    </lineage>
</organism>
<proteinExistence type="predicted"/>
<feature type="domain" description="BTB" evidence="1">
    <location>
        <begin position="14"/>
        <end position="118"/>
    </location>
</feature>
<name>A0AAN8RNV1_9PEZI</name>
<dbReference type="SUPFAM" id="SSF54695">
    <property type="entry name" value="POZ domain"/>
    <property type="match status" value="1"/>
</dbReference>
<dbReference type="AlphaFoldDB" id="A0AAN8RNV1"/>